<evidence type="ECO:0000256" key="3">
    <source>
        <dbReference type="ARBA" id="ARBA00023163"/>
    </source>
</evidence>
<dbReference type="PANTHER" id="PTHR30055">
    <property type="entry name" value="HTH-TYPE TRANSCRIPTIONAL REGULATOR RUTR"/>
    <property type="match status" value="1"/>
</dbReference>
<evidence type="ECO:0000256" key="2">
    <source>
        <dbReference type="ARBA" id="ARBA00023125"/>
    </source>
</evidence>
<keyword evidence="1" id="KW-0805">Transcription regulation</keyword>
<dbReference type="RefSeq" id="WP_061080685.1">
    <property type="nucleotide sequence ID" value="NZ_JAAXPG010000001.1"/>
</dbReference>
<feature type="DNA-binding region" description="H-T-H motif" evidence="4">
    <location>
        <begin position="32"/>
        <end position="51"/>
    </location>
</feature>
<keyword evidence="2 4" id="KW-0238">DNA-binding</keyword>
<keyword evidence="3" id="KW-0804">Transcription</keyword>
<comment type="caution">
    <text evidence="6">The sequence shown here is derived from an EMBL/GenBank/DDBJ whole genome shotgun (WGS) entry which is preliminary data.</text>
</comment>
<name>A0A7X6M843_9ACTN</name>
<dbReference type="InterPro" id="IPR025996">
    <property type="entry name" value="MT1864/Rv1816-like_C"/>
</dbReference>
<dbReference type="AlphaFoldDB" id="A0A7X6M843"/>
<sequence length="194" mass="20640">MADRPYHHGDLRAVLLANAERALAERGQAALSLREIAREAGVSHAAPGRHFRDKQALLDALALSGFERLSGRLEAAAPEEGDARTRVLALARAYVGFAVEHTALLDLMYARKHDPDVSEQLYAAVGRLLERVMRPILDAQAAGEIAGGTPEAVTMTVSAAMHGLVALTATSSPEEIDAKLADMVGVLFEGLGPR</sequence>
<evidence type="ECO:0000259" key="5">
    <source>
        <dbReference type="PROSITE" id="PS50977"/>
    </source>
</evidence>
<dbReference type="Pfam" id="PF13305">
    <property type="entry name" value="TetR_C_33"/>
    <property type="match status" value="1"/>
</dbReference>
<dbReference type="Proteomes" id="UP000553209">
    <property type="component" value="Unassembled WGS sequence"/>
</dbReference>
<dbReference type="Gene3D" id="1.10.357.10">
    <property type="entry name" value="Tetracycline Repressor, domain 2"/>
    <property type="match status" value="1"/>
</dbReference>
<dbReference type="GO" id="GO:0000976">
    <property type="term" value="F:transcription cis-regulatory region binding"/>
    <property type="evidence" value="ECO:0007669"/>
    <property type="project" value="TreeGrafter"/>
</dbReference>
<evidence type="ECO:0000313" key="7">
    <source>
        <dbReference type="Proteomes" id="UP000553209"/>
    </source>
</evidence>
<dbReference type="SUPFAM" id="SSF46689">
    <property type="entry name" value="Homeodomain-like"/>
    <property type="match status" value="1"/>
</dbReference>
<evidence type="ECO:0000313" key="6">
    <source>
        <dbReference type="EMBL" id="NKY96357.1"/>
    </source>
</evidence>
<dbReference type="GO" id="GO:0003700">
    <property type="term" value="F:DNA-binding transcription factor activity"/>
    <property type="evidence" value="ECO:0007669"/>
    <property type="project" value="TreeGrafter"/>
</dbReference>
<dbReference type="PANTHER" id="PTHR30055:SF220">
    <property type="entry name" value="TETR-FAMILY REGULATORY PROTEIN"/>
    <property type="match status" value="1"/>
</dbReference>
<dbReference type="InterPro" id="IPR036271">
    <property type="entry name" value="Tet_transcr_reg_TetR-rel_C_sf"/>
</dbReference>
<dbReference type="InterPro" id="IPR009057">
    <property type="entry name" value="Homeodomain-like_sf"/>
</dbReference>
<reference evidence="6 7" key="1">
    <citation type="submission" date="2020-04" db="EMBL/GenBank/DDBJ databases">
        <title>MicrobeNet Type strains.</title>
        <authorList>
            <person name="Nicholson A.C."/>
        </authorList>
    </citation>
    <scope>NUCLEOTIDE SEQUENCE [LARGE SCALE GENOMIC DNA]</scope>
    <source>
        <strain evidence="6 7">ATCC 23612</strain>
    </source>
</reference>
<dbReference type="EMBL" id="JAAXPG010000001">
    <property type="protein sequence ID" value="NKY96357.1"/>
    <property type="molecule type" value="Genomic_DNA"/>
</dbReference>
<organism evidence="6 7">
    <name type="scientific">Nocardiopsis alborubida</name>
    <dbReference type="NCBI Taxonomy" id="146802"/>
    <lineage>
        <taxon>Bacteria</taxon>
        <taxon>Bacillati</taxon>
        <taxon>Actinomycetota</taxon>
        <taxon>Actinomycetes</taxon>
        <taxon>Streptosporangiales</taxon>
        <taxon>Nocardiopsidaceae</taxon>
        <taxon>Nocardiopsis</taxon>
    </lineage>
</organism>
<gene>
    <name evidence="6" type="ORF">HGB44_01515</name>
</gene>
<keyword evidence="7" id="KW-1185">Reference proteome</keyword>
<dbReference type="SUPFAM" id="SSF48498">
    <property type="entry name" value="Tetracyclin repressor-like, C-terminal domain"/>
    <property type="match status" value="1"/>
</dbReference>
<protein>
    <submittedName>
        <fullName evidence="6">TetR/AcrR family transcriptional regulator</fullName>
    </submittedName>
</protein>
<evidence type="ECO:0000256" key="4">
    <source>
        <dbReference type="PROSITE-ProRule" id="PRU00335"/>
    </source>
</evidence>
<dbReference type="InterPro" id="IPR001647">
    <property type="entry name" value="HTH_TetR"/>
</dbReference>
<dbReference type="PRINTS" id="PR00455">
    <property type="entry name" value="HTHTETR"/>
</dbReference>
<dbReference type="InterPro" id="IPR050109">
    <property type="entry name" value="HTH-type_TetR-like_transc_reg"/>
</dbReference>
<dbReference type="PROSITE" id="PS50977">
    <property type="entry name" value="HTH_TETR_2"/>
    <property type="match status" value="1"/>
</dbReference>
<accession>A0A7X6M843</accession>
<dbReference type="Pfam" id="PF00440">
    <property type="entry name" value="TetR_N"/>
    <property type="match status" value="1"/>
</dbReference>
<evidence type="ECO:0000256" key="1">
    <source>
        <dbReference type="ARBA" id="ARBA00023015"/>
    </source>
</evidence>
<proteinExistence type="predicted"/>
<feature type="domain" description="HTH tetR-type" evidence="5">
    <location>
        <begin position="9"/>
        <end position="69"/>
    </location>
</feature>